<dbReference type="Pfam" id="PF00206">
    <property type="entry name" value="Lyase_1"/>
    <property type="match status" value="1"/>
</dbReference>
<sequence length="433" mass="49351">MIERYTLPEMGRIWTDEYRLSLWLKIEIAACEGWAQLGKIPSEAVQAIREKAAFTWDRVKEIEETTNHDVLAFLTNLAENVGDEAKYIHLGLTSSDVLDTALSMQLVEAADLILEKTDILIDLLGKKAVEYKDTMQMGRSHGIHAEPITFGLKFALWYEEMKRQKERLIFAREEVRVGQISGAVGTFANVEPQVEEWVCKSLNLKPATVSTQIIQRDRHAFYVAVLAGVASTLDKIGTELRNLQRTDVHEVEEAFAKGQKGSSAMPHKKNPITAERICGMARLIRGNAQVALENVALWHERDISHSSAERVILPDSTIALHYMLHKMVQLIEGLRVFPEHMQNNIDKVYGLIFSQRVMLALIEHGVSREEAYAVVQRNAMKAWETKVHFKDYVLADKEIMAVLTAEEVEELFDYSYHTKNINYVFRRIGLIDE</sequence>
<dbReference type="Gene3D" id="1.10.40.30">
    <property type="entry name" value="Fumarase/aspartase (C-terminal domain)"/>
    <property type="match status" value="1"/>
</dbReference>
<dbReference type="PANTHER" id="PTHR43172:SF1">
    <property type="entry name" value="ADENYLOSUCCINATE LYASE"/>
    <property type="match status" value="1"/>
</dbReference>
<dbReference type="SUPFAM" id="SSF48557">
    <property type="entry name" value="L-aspartase-like"/>
    <property type="match status" value="1"/>
</dbReference>
<evidence type="ECO:0000259" key="14">
    <source>
        <dbReference type="SMART" id="SM00998"/>
    </source>
</evidence>
<comment type="similarity">
    <text evidence="3 13">Belongs to the lyase 1 family. Adenylosuccinate lyase subfamily.</text>
</comment>
<dbReference type="InterPro" id="IPR020557">
    <property type="entry name" value="Fumarate_lyase_CS"/>
</dbReference>
<dbReference type="Pfam" id="PF10397">
    <property type="entry name" value="ADSL_C"/>
    <property type="match status" value="1"/>
</dbReference>
<dbReference type="FunFam" id="1.20.200.10:FF:000008">
    <property type="entry name" value="Adenylosuccinate lyase"/>
    <property type="match status" value="1"/>
</dbReference>
<dbReference type="InterPro" id="IPR024083">
    <property type="entry name" value="Fumarase/histidase_N"/>
</dbReference>
<dbReference type="UniPathway" id="UPA00074">
    <property type="reaction ID" value="UER00132"/>
</dbReference>
<dbReference type="eggNOG" id="COG0015">
    <property type="taxonomic scope" value="Bacteria"/>
</dbReference>
<dbReference type="EC" id="4.3.2.2" evidence="4 12"/>
<evidence type="ECO:0000256" key="2">
    <source>
        <dbReference type="ARBA" id="ARBA00004734"/>
    </source>
</evidence>
<dbReference type="InterPro" id="IPR000362">
    <property type="entry name" value="Fumarate_lyase_fam"/>
</dbReference>
<dbReference type="Proteomes" id="UP000007488">
    <property type="component" value="Chromosome"/>
</dbReference>
<gene>
    <name evidence="15" type="ordered locus">Sgly_2362</name>
</gene>
<evidence type="ECO:0000256" key="12">
    <source>
        <dbReference type="NCBIfam" id="TIGR00928"/>
    </source>
</evidence>
<dbReference type="PRINTS" id="PR00145">
    <property type="entry name" value="ARGSUCLYASE"/>
</dbReference>
<dbReference type="PRINTS" id="PR00149">
    <property type="entry name" value="FUMRATELYASE"/>
</dbReference>
<evidence type="ECO:0000256" key="5">
    <source>
        <dbReference type="ARBA" id="ARBA00017058"/>
    </source>
</evidence>
<dbReference type="PANTHER" id="PTHR43172">
    <property type="entry name" value="ADENYLOSUCCINATE LYASE"/>
    <property type="match status" value="1"/>
</dbReference>
<comment type="pathway">
    <text evidence="1 13">Purine metabolism; IMP biosynthesis via de novo pathway; 5-amino-1-(5-phospho-D-ribosyl)imidazole-4-carboxamide from 5-amino-1-(5-phospho-D-ribosyl)imidazole-4-carboxylate: step 2/2.</text>
</comment>
<dbReference type="RefSeq" id="WP_013625514.1">
    <property type="nucleotide sequence ID" value="NC_015172.1"/>
</dbReference>
<dbReference type="PROSITE" id="PS00163">
    <property type="entry name" value="FUMARATE_LYASES"/>
    <property type="match status" value="1"/>
</dbReference>
<keyword evidence="8 13" id="KW-0456">Lyase</keyword>
<dbReference type="Gene3D" id="1.20.200.10">
    <property type="entry name" value="Fumarase/aspartase (Central domain)"/>
    <property type="match status" value="1"/>
</dbReference>
<dbReference type="KEGG" id="sgy:Sgly_2362"/>
<evidence type="ECO:0000256" key="8">
    <source>
        <dbReference type="ARBA" id="ARBA00023239"/>
    </source>
</evidence>
<evidence type="ECO:0000256" key="10">
    <source>
        <dbReference type="ARBA" id="ARBA00030717"/>
    </source>
</evidence>
<evidence type="ECO:0000313" key="15">
    <source>
        <dbReference type="EMBL" id="ADY56649.1"/>
    </source>
</evidence>
<protein>
    <recommendedName>
        <fullName evidence="5 12">Adenylosuccinate lyase</fullName>
        <shortName evidence="13">ASL</shortName>
        <ecNumber evidence="4 12">4.3.2.2</ecNumber>
    </recommendedName>
    <alternativeName>
        <fullName evidence="10 13">Adenylosuccinase</fullName>
    </alternativeName>
</protein>
<evidence type="ECO:0000256" key="1">
    <source>
        <dbReference type="ARBA" id="ARBA00004706"/>
    </source>
</evidence>
<evidence type="ECO:0000313" key="16">
    <source>
        <dbReference type="Proteomes" id="UP000007488"/>
    </source>
</evidence>
<name>F0SUT3_SYNGF</name>
<dbReference type="GO" id="GO:0044208">
    <property type="term" value="P:'de novo' AMP biosynthetic process"/>
    <property type="evidence" value="ECO:0007669"/>
    <property type="project" value="UniProtKB-UniPathway"/>
</dbReference>
<evidence type="ECO:0000256" key="7">
    <source>
        <dbReference type="ARBA" id="ARBA00022755"/>
    </source>
</evidence>
<dbReference type="GO" id="GO:0006189">
    <property type="term" value="P:'de novo' IMP biosynthetic process"/>
    <property type="evidence" value="ECO:0007669"/>
    <property type="project" value="UniProtKB-UniPathway"/>
</dbReference>
<dbReference type="STRING" id="645991.Sgly_2362"/>
<dbReference type="GO" id="GO:0004018">
    <property type="term" value="F:N6-(1,2-dicarboxyethyl)AMP AMP-lyase (fumarate-forming) activity"/>
    <property type="evidence" value="ECO:0007669"/>
    <property type="project" value="UniProtKB-UniRule"/>
</dbReference>
<accession>F0SUT3</accession>
<evidence type="ECO:0000256" key="11">
    <source>
        <dbReference type="ARBA" id="ARBA00049115"/>
    </source>
</evidence>
<comment type="catalytic activity">
    <reaction evidence="11">
        <text>N(6)-(1,2-dicarboxyethyl)-AMP = fumarate + AMP</text>
        <dbReference type="Rhea" id="RHEA:16853"/>
        <dbReference type="ChEBI" id="CHEBI:29806"/>
        <dbReference type="ChEBI" id="CHEBI:57567"/>
        <dbReference type="ChEBI" id="CHEBI:456215"/>
        <dbReference type="EC" id="4.3.2.2"/>
    </reaction>
    <physiologicalReaction direction="left-to-right" evidence="11">
        <dbReference type="Rhea" id="RHEA:16854"/>
    </physiologicalReaction>
</comment>
<comment type="catalytic activity">
    <reaction evidence="9">
        <text>(2S)-2-[5-amino-1-(5-phospho-beta-D-ribosyl)imidazole-4-carboxamido]succinate = 5-amino-1-(5-phospho-beta-D-ribosyl)imidazole-4-carboxamide + fumarate</text>
        <dbReference type="Rhea" id="RHEA:23920"/>
        <dbReference type="ChEBI" id="CHEBI:29806"/>
        <dbReference type="ChEBI" id="CHEBI:58443"/>
        <dbReference type="ChEBI" id="CHEBI:58475"/>
        <dbReference type="EC" id="4.3.2.2"/>
    </reaction>
    <physiologicalReaction direction="left-to-right" evidence="9">
        <dbReference type="Rhea" id="RHEA:23921"/>
    </physiologicalReaction>
</comment>
<dbReference type="SMART" id="SM00998">
    <property type="entry name" value="ADSL_C"/>
    <property type="match status" value="1"/>
</dbReference>
<dbReference type="GO" id="GO:0008652">
    <property type="term" value="P:amino acid biosynthetic process"/>
    <property type="evidence" value="ECO:0007669"/>
    <property type="project" value="UniProtKB-KW"/>
</dbReference>
<dbReference type="OrthoDB" id="9768878at2"/>
<dbReference type="GO" id="GO:0005829">
    <property type="term" value="C:cytosol"/>
    <property type="evidence" value="ECO:0007669"/>
    <property type="project" value="TreeGrafter"/>
</dbReference>
<feature type="domain" description="Adenylosuccinate lyase C-terminal" evidence="14">
    <location>
        <begin position="349"/>
        <end position="429"/>
    </location>
</feature>
<evidence type="ECO:0000256" key="6">
    <source>
        <dbReference type="ARBA" id="ARBA00022605"/>
    </source>
</evidence>
<reference evidence="15 16" key="1">
    <citation type="journal article" date="2011" name="Stand. Genomic Sci.">
        <title>Complete genome sequence of Syntrophobotulus glycolicus type strain (FlGlyR).</title>
        <authorList>
            <person name="Han C."/>
            <person name="Mwirichia R."/>
            <person name="Chertkov O."/>
            <person name="Held B."/>
            <person name="Lapidus A."/>
            <person name="Nolan M."/>
            <person name="Lucas S."/>
            <person name="Hammon N."/>
            <person name="Deshpande S."/>
            <person name="Cheng J.F."/>
            <person name="Tapia R."/>
            <person name="Goodwin L."/>
            <person name="Pitluck S."/>
            <person name="Huntemann M."/>
            <person name="Liolios K."/>
            <person name="Ivanova N."/>
            <person name="Pagani I."/>
            <person name="Mavromatis K."/>
            <person name="Ovchinikova G."/>
            <person name="Pati A."/>
            <person name="Chen A."/>
            <person name="Palaniappan K."/>
            <person name="Land M."/>
            <person name="Hauser L."/>
            <person name="Brambilla E.M."/>
            <person name="Rohde M."/>
            <person name="Spring S."/>
            <person name="Sikorski J."/>
            <person name="Goker M."/>
            <person name="Woyke T."/>
            <person name="Bristow J."/>
            <person name="Eisen J.A."/>
            <person name="Markowitz V."/>
            <person name="Hugenholtz P."/>
            <person name="Kyrpides N.C."/>
            <person name="Klenk H.P."/>
            <person name="Detter J.C."/>
        </authorList>
    </citation>
    <scope>NUCLEOTIDE SEQUENCE [LARGE SCALE GENOMIC DNA]</scope>
    <source>
        <strain evidence="16">DSM 8271 / FlGlyR</strain>
    </source>
</reference>
<proteinExistence type="inferred from homology"/>
<dbReference type="CDD" id="cd01360">
    <property type="entry name" value="Adenylsuccinate_lyase_1"/>
    <property type="match status" value="1"/>
</dbReference>
<keyword evidence="7 13" id="KW-0658">Purine biosynthesis</keyword>
<dbReference type="NCBIfam" id="TIGR00928">
    <property type="entry name" value="purB"/>
    <property type="match status" value="1"/>
</dbReference>
<dbReference type="FunFam" id="1.10.40.30:FF:000007">
    <property type="entry name" value="Adenylosuccinate lyase"/>
    <property type="match status" value="1"/>
</dbReference>
<evidence type="ECO:0000256" key="3">
    <source>
        <dbReference type="ARBA" id="ARBA00008273"/>
    </source>
</evidence>
<dbReference type="UniPathway" id="UPA00075">
    <property type="reaction ID" value="UER00336"/>
</dbReference>
<dbReference type="InterPro" id="IPR019468">
    <property type="entry name" value="AdenyloSucc_lyase_C"/>
</dbReference>
<keyword evidence="16" id="KW-1185">Reference proteome</keyword>
<evidence type="ECO:0000256" key="9">
    <source>
        <dbReference type="ARBA" id="ARBA00024477"/>
    </source>
</evidence>
<dbReference type="InterPro" id="IPR008948">
    <property type="entry name" value="L-Aspartase-like"/>
</dbReference>
<keyword evidence="6" id="KW-0028">Amino-acid biosynthesis</keyword>
<dbReference type="EMBL" id="CP002547">
    <property type="protein sequence ID" value="ADY56649.1"/>
    <property type="molecule type" value="Genomic_DNA"/>
</dbReference>
<comment type="pathway">
    <text evidence="2 13">Purine metabolism; AMP biosynthesis via de novo pathway; AMP from IMP: step 2/2.</text>
</comment>
<dbReference type="GO" id="GO:0070626">
    <property type="term" value="F:(S)-2-(5-amino-1-(5-phospho-D-ribosyl)imidazole-4-carboxamido) succinate lyase (fumarate-forming) activity"/>
    <property type="evidence" value="ECO:0007669"/>
    <property type="project" value="TreeGrafter"/>
</dbReference>
<organism evidence="15 16">
    <name type="scientific">Syntrophobotulus glycolicus (strain DSM 8271 / FlGlyR)</name>
    <dbReference type="NCBI Taxonomy" id="645991"/>
    <lineage>
        <taxon>Bacteria</taxon>
        <taxon>Bacillati</taxon>
        <taxon>Bacillota</taxon>
        <taxon>Clostridia</taxon>
        <taxon>Eubacteriales</taxon>
        <taxon>Desulfitobacteriaceae</taxon>
        <taxon>Syntrophobotulus</taxon>
    </lineage>
</organism>
<reference evidence="16" key="2">
    <citation type="submission" date="2011-02" db="EMBL/GenBank/DDBJ databases">
        <title>The complete genome of Syntrophobotulus glycolicus DSM 8271.</title>
        <authorList>
            <person name="Lucas S."/>
            <person name="Copeland A."/>
            <person name="Lapidus A."/>
            <person name="Bruce D."/>
            <person name="Goodwin L."/>
            <person name="Pitluck S."/>
            <person name="Kyrpides N."/>
            <person name="Mavromatis K."/>
            <person name="Pagani I."/>
            <person name="Ivanova N."/>
            <person name="Mikhailova N."/>
            <person name="Chertkov O."/>
            <person name="Held B."/>
            <person name="Detter J.C."/>
            <person name="Tapia R."/>
            <person name="Han C."/>
            <person name="Land M."/>
            <person name="Hauser L."/>
            <person name="Markowitz V."/>
            <person name="Cheng J.-F."/>
            <person name="Hugenholtz P."/>
            <person name="Woyke T."/>
            <person name="Wu D."/>
            <person name="Spring S."/>
            <person name="Schroeder M."/>
            <person name="Brambilla E."/>
            <person name="Klenk H.-P."/>
            <person name="Eisen J.A."/>
        </authorList>
    </citation>
    <scope>NUCLEOTIDE SEQUENCE [LARGE SCALE GENOMIC DNA]</scope>
    <source>
        <strain evidence="16">DSM 8271 / FlGlyR</strain>
    </source>
</reference>
<dbReference type="AlphaFoldDB" id="F0SUT3"/>
<dbReference type="InterPro" id="IPR004769">
    <property type="entry name" value="Pur_lyase"/>
</dbReference>
<dbReference type="Gene3D" id="1.10.275.10">
    <property type="entry name" value="Fumarase/aspartase (N-terminal domain)"/>
    <property type="match status" value="1"/>
</dbReference>
<dbReference type="InterPro" id="IPR022761">
    <property type="entry name" value="Fumarate_lyase_N"/>
</dbReference>
<evidence type="ECO:0000256" key="13">
    <source>
        <dbReference type="RuleBase" id="RU361172"/>
    </source>
</evidence>
<evidence type="ECO:0000256" key="4">
    <source>
        <dbReference type="ARBA" id="ARBA00012339"/>
    </source>
</evidence>
<dbReference type="HOGENOM" id="CLU_030949_0_1_9"/>